<dbReference type="GO" id="GO:0020037">
    <property type="term" value="F:heme binding"/>
    <property type="evidence" value="ECO:0007669"/>
    <property type="project" value="InterPro"/>
</dbReference>
<evidence type="ECO:0000256" key="14">
    <source>
        <dbReference type="ARBA" id="ARBA00066338"/>
    </source>
</evidence>
<dbReference type="KEGG" id="dzi:111302149"/>
<comment type="catalytic activity">
    <reaction evidence="12">
        <text>2-cis-(+)-abscisate + reduced [NADPH--hemoprotein reductase] + O2 = (+)-8'-hydroxyabscisate + oxidized [NADPH--hemoprotein reductase] + H2O + H(+)</text>
        <dbReference type="Rhea" id="RHEA:12897"/>
        <dbReference type="Rhea" id="RHEA-COMP:11964"/>
        <dbReference type="Rhea" id="RHEA-COMP:11965"/>
        <dbReference type="ChEBI" id="CHEBI:15377"/>
        <dbReference type="ChEBI" id="CHEBI:15378"/>
        <dbReference type="ChEBI" id="CHEBI:15379"/>
        <dbReference type="ChEBI" id="CHEBI:37569"/>
        <dbReference type="ChEBI" id="CHEBI:57618"/>
        <dbReference type="ChEBI" id="CHEBI:58210"/>
        <dbReference type="ChEBI" id="CHEBI:58490"/>
        <dbReference type="EC" id="1.14.14.137"/>
    </reaction>
</comment>
<evidence type="ECO:0000313" key="19">
    <source>
        <dbReference type="RefSeq" id="XP_022753823.1"/>
    </source>
</evidence>
<evidence type="ECO:0000256" key="7">
    <source>
        <dbReference type="ARBA" id="ARBA00022989"/>
    </source>
</evidence>
<dbReference type="Gene3D" id="1.10.630.10">
    <property type="entry name" value="Cytochrome P450"/>
    <property type="match status" value="1"/>
</dbReference>
<organism evidence="18 19">
    <name type="scientific">Durio zibethinus</name>
    <name type="common">Durian</name>
    <dbReference type="NCBI Taxonomy" id="66656"/>
    <lineage>
        <taxon>Eukaryota</taxon>
        <taxon>Viridiplantae</taxon>
        <taxon>Streptophyta</taxon>
        <taxon>Embryophyta</taxon>
        <taxon>Tracheophyta</taxon>
        <taxon>Spermatophyta</taxon>
        <taxon>Magnoliopsida</taxon>
        <taxon>eudicotyledons</taxon>
        <taxon>Gunneridae</taxon>
        <taxon>Pentapetalae</taxon>
        <taxon>rosids</taxon>
        <taxon>malvids</taxon>
        <taxon>Malvales</taxon>
        <taxon>Malvaceae</taxon>
        <taxon>Helicteroideae</taxon>
        <taxon>Durio</taxon>
    </lineage>
</organism>
<feature type="binding site" description="axial binding residue" evidence="15">
    <location>
        <position position="437"/>
    </location>
    <ligand>
        <name>heme</name>
        <dbReference type="ChEBI" id="CHEBI:30413"/>
    </ligand>
    <ligandPart>
        <name>Fe</name>
        <dbReference type="ChEBI" id="CHEBI:18248"/>
    </ligandPart>
</feature>
<keyword evidence="9 15" id="KW-0408">Iron</keyword>
<dbReference type="InterPro" id="IPR001128">
    <property type="entry name" value="Cyt_P450"/>
</dbReference>
<dbReference type="PANTHER" id="PTHR24286:SF220">
    <property type="entry name" value="ABSCISIC ACID 8'-HYDROXYLASE 2"/>
    <property type="match status" value="1"/>
</dbReference>
<dbReference type="CDD" id="cd11043">
    <property type="entry name" value="CYP90-like"/>
    <property type="match status" value="1"/>
</dbReference>
<reference evidence="19" key="1">
    <citation type="submission" date="2025-08" db="UniProtKB">
        <authorList>
            <consortium name="RefSeq"/>
        </authorList>
    </citation>
    <scope>IDENTIFICATION</scope>
    <source>
        <tissue evidence="19">Fruit stalk</tissue>
    </source>
</reference>
<gene>
    <name evidence="19" type="primary">LOC111302149</name>
</gene>
<comment type="similarity">
    <text evidence="3 16">Belongs to the cytochrome P450 family.</text>
</comment>
<dbReference type="RefSeq" id="XP_022753823.1">
    <property type="nucleotide sequence ID" value="XM_022898088.1"/>
</dbReference>
<dbReference type="SUPFAM" id="SSF48264">
    <property type="entry name" value="Cytochrome P450"/>
    <property type="match status" value="1"/>
</dbReference>
<dbReference type="GeneID" id="111302149"/>
<evidence type="ECO:0000256" key="10">
    <source>
        <dbReference type="ARBA" id="ARBA00023033"/>
    </source>
</evidence>
<dbReference type="GO" id="GO:0016020">
    <property type="term" value="C:membrane"/>
    <property type="evidence" value="ECO:0007669"/>
    <property type="project" value="UniProtKB-SubCell"/>
</dbReference>
<proteinExistence type="inferred from homology"/>
<dbReference type="GO" id="GO:0010295">
    <property type="term" value="F:(+)-abscisic acid 8'-hydroxylase activity"/>
    <property type="evidence" value="ECO:0007669"/>
    <property type="project" value="UniProtKB-EC"/>
</dbReference>
<evidence type="ECO:0000313" key="18">
    <source>
        <dbReference type="Proteomes" id="UP000515121"/>
    </source>
</evidence>
<evidence type="ECO:0000256" key="15">
    <source>
        <dbReference type="PIRSR" id="PIRSR602401-1"/>
    </source>
</evidence>
<comment type="cofactor">
    <cofactor evidence="1 15">
        <name>heme</name>
        <dbReference type="ChEBI" id="CHEBI:30413"/>
    </cofactor>
</comment>
<keyword evidence="4 15" id="KW-0349">Heme</keyword>
<keyword evidence="11 17" id="KW-0472">Membrane</keyword>
<dbReference type="EC" id="1.14.14.137" evidence="14"/>
<evidence type="ECO:0000256" key="9">
    <source>
        <dbReference type="ARBA" id="ARBA00023004"/>
    </source>
</evidence>
<dbReference type="Pfam" id="PF00067">
    <property type="entry name" value="p450"/>
    <property type="match status" value="1"/>
</dbReference>
<keyword evidence="10 16" id="KW-0503">Monooxygenase</keyword>
<keyword evidence="7 17" id="KW-1133">Transmembrane helix</keyword>
<evidence type="ECO:0000256" key="4">
    <source>
        <dbReference type="ARBA" id="ARBA00022617"/>
    </source>
</evidence>
<feature type="transmembrane region" description="Helical" evidence="17">
    <location>
        <begin position="27"/>
        <end position="46"/>
    </location>
</feature>
<evidence type="ECO:0000256" key="13">
    <source>
        <dbReference type="ARBA" id="ARBA00060633"/>
    </source>
</evidence>
<dbReference type="PRINTS" id="PR00385">
    <property type="entry name" value="P450"/>
</dbReference>
<dbReference type="GO" id="GO:0016125">
    <property type="term" value="P:sterol metabolic process"/>
    <property type="evidence" value="ECO:0007669"/>
    <property type="project" value="TreeGrafter"/>
</dbReference>
<dbReference type="GO" id="GO:0005506">
    <property type="term" value="F:iron ion binding"/>
    <property type="evidence" value="ECO:0007669"/>
    <property type="project" value="InterPro"/>
</dbReference>
<dbReference type="OrthoDB" id="1372046at2759"/>
<name>A0A6P5ZLN5_DURZI</name>
<dbReference type="FunFam" id="1.10.630.10:FF:000014">
    <property type="entry name" value="Abscisic acid 8"/>
    <property type="match status" value="1"/>
</dbReference>
<dbReference type="PRINTS" id="PR00463">
    <property type="entry name" value="EP450I"/>
</dbReference>
<comment type="pathway">
    <text evidence="13">Plant hormone degradation; abscisic acid degradation.</text>
</comment>
<evidence type="ECO:0000256" key="8">
    <source>
        <dbReference type="ARBA" id="ARBA00023002"/>
    </source>
</evidence>
<dbReference type="InterPro" id="IPR002401">
    <property type="entry name" value="Cyt_P450_E_grp-I"/>
</dbReference>
<comment type="subcellular location">
    <subcellularLocation>
        <location evidence="2">Membrane</location>
        <topology evidence="2">Single-pass membrane protein</topology>
    </subcellularLocation>
</comment>
<dbReference type="InterPro" id="IPR017972">
    <property type="entry name" value="Cyt_P450_CS"/>
</dbReference>
<evidence type="ECO:0000256" key="12">
    <source>
        <dbReference type="ARBA" id="ARBA00050609"/>
    </source>
</evidence>
<dbReference type="InterPro" id="IPR036396">
    <property type="entry name" value="Cyt_P450_sf"/>
</dbReference>
<evidence type="ECO:0000256" key="3">
    <source>
        <dbReference type="ARBA" id="ARBA00010617"/>
    </source>
</evidence>
<accession>A0A6P5ZLN5</accession>
<protein>
    <recommendedName>
        <fullName evidence="14">(+)-abscisic acid 8'-hydroxylase</fullName>
        <ecNumber evidence="14">1.14.14.137</ecNumber>
    </recommendedName>
</protein>
<sequence>MLVFSSATMQLLFLSLPASPQVLFLITPVLFSSFFLLLVLLLLLSIHQWQHPKDKRLPPGSLGWPYIGETLKLYTENPNSFFANRQQRYGDIFKTHILGCPCVMISNPEAARTVLVTQAQLFKPTYPPSKEKLIGPEALFFHQGAYHSRLKKLVQAAFLPSAIRGSVSEIEQIVLKFLPTWENTTINTLQEMKRFAFDVAMISAFGHKQDLEMTEIKQRYQCLEKGYNSMPFDLPGTSFHKAMKARKLLNGTLRRLIQDRRDNKKQGGGLLGSLLGAKNQKVDQLSDSQIADNVIGVIFAAHDTTASVLTWVVKYLHDNGDLLEAVTREQEGIQRKIIEANRKLTWDDTRHMPLTTRVIQETLRTASILSFTFREAVQDVEFDGYYIPKGWKVLPLFRTIHHCADFFPQPEKFDPSRFQVPPRPNTFMPFGSGVHSCPGSEPAKLEMLVLLHHLTTRYRWQVVGDEDGIQYGPFPVPKRGLPVNVTPRKIKRA</sequence>
<keyword evidence="5 17" id="KW-0812">Transmembrane</keyword>
<evidence type="ECO:0000256" key="1">
    <source>
        <dbReference type="ARBA" id="ARBA00001971"/>
    </source>
</evidence>
<keyword evidence="8 16" id="KW-0560">Oxidoreductase</keyword>
<dbReference type="Proteomes" id="UP000515121">
    <property type="component" value="Unplaced"/>
</dbReference>
<dbReference type="PROSITE" id="PS00086">
    <property type="entry name" value="CYTOCHROME_P450"/>
    <property type="match status" value="1"/>
</dbReference>
<evidence type="ECO:0000256" key="6">
    <source>
        <dbReference type="ARBA" id="ARBA00022723"/>
    </source>
</evidence>
<dbReference type="PANTHER" id="PTHR24286">
    <property type="entry name" value="CYTOCHROME P450 26"/>
    <property type="match status" value="1"/>
</dbReference>
<evidence type="ECO:0000256" key="11">
    <source>
        <dbReference type="ARBA" id="ARBA00023136"/>
    </source>
</evidence>
<evidence type="ECO:0000256" key="5">
    <source>
        <dbReference type="ARBA" id="ARBA00022692"/>
    </source>
</evidence>
<evidence type="ECO:0000256" key="17">
    <source>
        <dbReference type="SAM" id="Phobius"/>
    </source>
</evidence>
<evidence type="ECO:0000256" key="2">
    <source>
        <dbReference type="ARBA" id="ARBA00004167"/>
    </source>
</evidence>
<keyword evidence="6 15" id="KW-0479">Metal-binding</keyword>
<dbReference type="AlphaFoldDB" id="A0A6P5ZLN5"/>
<keyword evidence="18" id="KW-1185">Reference proteome</keyword>
<evidence type="ECO:0000256" key="16">
    <source>
        <dbReference type="RuleBase" id="RU000461"/>
    </source>
</evidence>